<sequence>MGFTLWTLIFLSWPLFAHCDLGGTEICTTGDDPIFQHYPVCISRGKSKTSLEGDYHHIEISHDWTHASPCFKGYGAEAPICAFTDETFAGGRGISIITTPKRANYLASTQAFTAPDLVHGINPASDQPTTSKYEMRLVPGKGMGLIATSRIRRGDLIMANTASLMIDYRAFNELSVSQYTTLQEFAVTHLPPRHAAALLALSPHTTNTSHFTRAQLIDAIAATNGFDIDPTDNDPDQHHSFFVLFPDIARMNHDCRPNADYRYEPHRLAQHVRAVRDINPGEEITLTYIDPLGLRAARTGRLKNTWGFECACPLCSLGSATTGNGPEDAVGKARSAASDQRIERIIELRQKLQRVWKRDDDHDDDDNGLEDDNDTGGSDPSKTTSPAMAELLVTLYETERLWGGLHEAYILAALEYSGAGDAWTAIKYASLGLEWGIPMLGAADEDVVDLKKLAENPWGHWSWKRTVGKEGKRK</sequence>
<feature type="chain" id="PRO_5042986702" description="SET domain-containing protein" evidence="2">
    <location>
        <begin position="20"/>
        <end position="474"/>
    </location>
</feature>
<dbReference type="Pfam" id="PF00856">
    <property type="entry name" value="SET"/>
    <property type="match status" value="1"/>
</dbReference>
<evidence type="ECO:0000256" key="1">
    <source>
        <dbReference type="SAM" id="MobiDB-lite"/>
    </source>
</evidence>
<feature type="compositionally biased region" description="Acidic residues" evidence="1">
    <location>
        <begin position="361"/>
        <end position="374"/>
    </location>
</feature>
<dbReference type="SUPFAM" id="SSF82199">
    <property type="entry name" value="SET domain"/>
    <property type="match status" value="1"/>
</dbReference>
<dbReference type="GeneID" id="87817338"/>
<keyword evidence="2" id="KW-0732">Signal</keyword>
<dbReference type="PANTHER" id="PTHR47332:SF6">
    <property type="entry name" value="SET DOMAIN-CONTAINING PROTEIN"/>
    <property type="match status" value="1"/>
</dbReference>
<dbReference type="InterPro" id="IPR046341">
    <property type="entry name" value="SET_dom_sf"/>
</dbReference>
<dbReference type="InterPro" id="IPR001214">
    <property type="entry name" value="SET_dom"/>
</dbReference>
<dbReference type="SMART" id="SM00317">
    <property type="entry name" value="SET"/>
    <property type="match status" value="1"/>
</dbReference>
<evidence type="ECO:0000313" key="4">
    <source>
        <dbReference type="EMBL" id="KAK4143657.1"/>
    </source>
</evidence>
<gene>
    <name evidence="4" type="ORF">C8A04DRAFT_28649</name>
</gene>
<dbReference type="PROSITE" id="PS50280">
    <property type="entry name" value="SET"/>
    <property type="match status" value="1"/>
</dbReference>
<dbReference type="RefSeq" id="XP_062637028.1">
    <property type="nucleotide sequence ID" value="XM_062780725.1"/>
</dbReference>
<dbReference type="InterPro" id="IPR053185">
    <property type="entry name" value="SET_domain_protein"/>
</dbReference>
<protein>
    <recommendedName>
        <fullName evidence="3">SET domain-containing protein</fullName>
    </recommendedName>
</protein>
<dbReference type="Gene3D" id="1.10.220.160">
    <property type="match status" value="1"/>
</dbReference>
<organism evidence="4 5">
    <name type="scientific">Dichotomopilus funicola</name>
    <dbReference type="NCBI Taxonomy" id="1934379"/>
    <lineage>
        <taxon>Eukaryota</taxon>
        <taxon>Fungi</taxon>
        <taxon>Dikarya</taxon>
        <taxon>Ascomycota</taxon>
        <taxon>Pezizomycotina</taxon>
        <taxon>Sordariomycetes</taxon>
        <taxon>Sordariomycetidae</taxon>
        <taxon>Sordariales</taxon>
        <taxon>Chaetomiaceae</taxon>
        <taxon>Dichotomopilus</taxon>
    </lineage>
</organism>
<feature type="domain" description="SET" evidence="3">
    <location>
        <begin position="131"/>
        <end position="289"/>
    </location>
</feature>
<name>A0AAN6V2J4_9PEZI</name>
<evidence type="ECO:0000259" key="3">
    <source>
        <dbReference type="PROSITE" id="PS50280"/>
    </source>
</evidence>
<dbReference type="EMBL" id="MU853584">
    <property type="protein sequence ID" value="KAK4143657.1"/>
    <property type="molecule type" value="Genomic_DNA"/>
</dbReference>
<accession>A0AAN6V2J4</accession>
<reference evidence="4" key="2">
    <citation type="submission" date="2023-05" db="EMBL/GenBank/DDBJ databases">
        <authorList>
            <consortium name="Lawrence Berkeley National Laboratory"/>
            <person name="Steindorff A."/>
            <person name="Hensen N."/>
            <person name="Bonometti L."/>
            <person name="Westerberg I."/>
            <person name="Brannstrom I.O."/>
            <person name="Guillou S."/>
            <person name="Cros-Aarteil S."/>
            <person name="Calhoun S."/>
            <person name="Haridas S."/>
            <person name="Kuo A."/>
            <person name="Mondo S."/>
            <person name="Pangilinan J."/>
            <person name="Riley R."/>
            <person name="Labutti K."/>
            <person name="Andreopoulos B."/>
            <person name="Lipzen A."/>
            <person name="Chen C."/>
            <person name="Yanf M."/>
            <person name="Daum C."/>
            <person name="Ng V."/>
            <person name="Clum A."/>
            <person name="Ohm R."/>
            <person name="Martin F."/>
            <person name="Silar P."/>
            <person name="Natvig D."/>
            <person name="Lalanne C."/>
            <person name="Gautier V."/>
            <person name="Ament-Velasquez S.L."/>
            <person name="Kruys A."/>
            <person name="Hutchinson M.I."/>
            <person name="Powell A.J."/>
            <person name="Barry K."/>
            <person name="Miller A.N."/>
            <person name="Grigoriev I.V."/>
            <person name="Debuchy R."/>
            <person name="Gladieux P."/>
            <person name="Thoren M.H."/>
            <person name="Johannesson H."/>
        </authorList>
    </citation>
    <scope>NUCLEOTIDE SEQUENCE</scope>
    <source>
        <strain evidence="4">CBS 141.50</strain>
    </source>
</reference>
<keyword evidence="5" id="KW-1185">Reference proteome</keyword>
<dbReference type="AlphaFoldDB" id="A0AAN6V2J4"/>
<dbReference type="CDD" id="cd20071">
    <property type="entry name" value="SET_SMYD"/>
    <property type="match status" value="1"/>
</dbReference>
<feature type="region of interest" description="Disordered" evidence="1">
    <location>
        <begin position="356"/>
        <end position="385"/>
    </location>
</feature>
<feature type="signal peptide" evidence="2">
    <location>
        <begin position="1"/>
        <end position="19"/>
    </location>
</feature>
<dbReference type="PANTHER" id="PTHR47332">
    <property type="entry name" value="SET DOMAIN-CONTAINING PROTEIN 5"/>
    <property type="match status" value="1"/>
</dbReference>
<reference evidence="4" key="1">
    <citation type="journal article" date="2023" name="Mol. Phylogenet. Evol.">
        <title>Genome-scale phylogeny and comparative genomics of the fungal order Sordariales.</title>
        <authorList>
            <person name="Hensen N."/>
            <person name="Bonometti L."/>
            <person name="Westerberg I."/>
            <person name="Brannstrom I.O."/>
            <person name="Guillou S."/>
            <person name="Cros-Aarteil S."/>
            <person name="Calhoun S."/>
            <person name="Haridas S."/>
            <person name="Kuo A."/>
            <person name="Mondo S."/>
            <person name="Pangilinan J."/>
            <person name="Riley R."/>
            <person name="LaButti K."/>
            <person name="Andreopoulos B."/>
            <person name="Lipzen A."/>
            <person name="Chen C."/>
            <person name="Yan M."/>
            <person name="Daum C."/>
            <person name="Ng V."/>
            <person name="Clum A."/>
            <person name="Steindorff A."/>
            <person name="Ohm R.A."/>
            <person name="Martin F."/>
            <person name="Silar P."/>
            <person name="Natvig D.O."/>
            <person name="Lalanne C."/>
            <person name="Gautier V."/>
            <person name="Ament-Velasquez S.L."/>
            <person name="Kruys A."/>
            <person name="Hutchinson M.I."/>
            <person name="Powell A.J."/>
            <person name="Barry K."/>
            <person name="Miller A.N."/>
            <person name="Grigoriev I.V."/>
            <person name="Debuchy R."/>
            <person name="Gladieux P."/>
            <person name="Hiltunen Thoren M."/>
            <person name="Johannesson H."/>
        </authorList>
    </citation>
    <scope>NUCLEOTIDE SEQUENCE</scope>
    <source>
        <strain evidence="4">CBS 141.50</strain>
    </source>
</reference>
<evidence type="ECO:0000256" key="2">
    <source>
        <dbReference type="SAM" id="SignalP"/>
    </source>
</evidence>
<evidence type="ECO:0000313" key="5">
    <source>
        <dbReference type="Proteomes" id="UP001302676"/>
    </source>
</evidence>
<proteinExistence type="predicted"/>
<comment type="caution">
    <text evidence="4">The sequence shown here is derived from an EMBL/GenBank/DDBJ whole genome shotgun (WGS) entry which is preliminary data.</text>
</comment>
<feature type="compositionally biased region" description="Polar residues" evidence="1">
    <location>
        <begin position="375"/>
        <end position="385"/>
    </location>
</feature>
<dbReference type="Gene3D" id="2.170.270.10">
    <property type="entry name" value="SET domain"/>
    <property type="match status" value="1"/>
</dbReference>
<dbReference type="Proteomes" id="UP001302676">
    <property type="component" value="Unassembled WGS sequence"/>
</dbReference>